<proteinExistence type="predicted"/>
<evidence type="ECO:0000313" key="2">
    <source>
        <dbReference type="Proteomes" id="UP001207468"/>
    </source>
</evidence>
<protein>
    <submittedName>
        <fullName evidence="1">Uncharacterized protein</fullName>
    </submittedName>
</protein>
<keyword evidence="2" id="KW-1185">Reference proteome</keyword>
<organism evidence="1 2">
    <name type="scientific">Russula earlei</name>
    <dbReference type="NCBI Taxonomy" id="71964"/>
    <lineage>
        <taxon>Eukaryota</taxon>
        <taxon>Fungi</taxon>
        <taxon>Dikarya</taxon>
        <taxon>Basidiomycota</taxon>
        <taxon>Agaricomycotina</taxon>
        <taxon>Agaricomycetes</taxon>
        <taxon>Russulales</taxon>
        <taxon>Russulaceae</taxon>
        <taxon>Russula</taxon>
    </lineage>
</organism>
<evidence type="ECO:0000313" key="1">
    <source>
        <dbReference type="EMBL" id="KAI9463354.1"/>
    </source>
</evidence>
<name>A0ACC0U4U2_9AGAM</name>
<accession>A0ACC0U4U2</accession>
<sequence length="1790" mass="197670">MPSFSPPRNQSGRSTRSTESNSAEDHSSVAGSSTSNGPRDLRKPKSFMNPLNVIRRARSKVRLDAEDKDAQVAANRTQPLLPIFVSSGSGDSSFLQMDPSSGKNALRAVRGREKKKSKGSTAPPSQSTLQPEFNIDLNLERMEGIIDPSLLPQSTHNTPISSAGFAEPGTSGLRTDGRALTPSSSSSSPLHFAGPVFSDPFMSRPPSVRSREGAVDPRRMSPHTIVPVVLPQQIVSPPSGSQDGMAAWKAPPSWVTGDQPEPDVSSSEDEKVSVSKRKTRRRTTVRALQNYGMETRNFKIRVYRANTEFHILTCTLSTTVAQLTSVLNATLLAPGEREDHRLYLKERGRERMLAQTERPADIVRRRLEQAGYDVADGLDTLGEGDLSFLMKFVYKSTVLGPAEEDMIFTDYRNVDLTNKSLRTVPVALYGHAEDIKSLTLSRNPMLDIPGDFVQLCTSLQELRLSNMSIKKVPQSVQNFTTLMGLDLSSNRIGDINDIALYRLPDLQELRVQNNRMEKLPWYFPRLHMLRLLNISNNKFQDVPVEVCKMSGLEELDISFNMISQLPEDLQSLQRLKVLIVVGNRVARIPDSFRRLSSLAIFDCRRNNITELGAVSLLPNLEEVLVGHNDVQTLDLSSGPLLKRMNISHNDITQISLALGPVGRIPVALTYLNVSSAKLSSLDDLALGQLTSLEELILDRNKFRAIPDSLGELSLLQSFSCSDNLIGALPSSIGRLQRLERLDVHNNNLTEFPAVLWNCGSLERINMTSNVIAHIRLPSLPPSSPAPLPPVVGTHESAFSSTLTLVPCPPDRKASTTAMSSTMTLVSGLPDRKASTAGSIAPSSRLLPPLVKSLQRLYLGENRLTDDALPVFMVLRELRVLNLSFNDFQELPRQFFKEVVQLEELYLSGNKLAGLPTEDLPRLSKLEVLYLNGNRLLTLPQELGKVTNLAVLDVGSNGLRYNISNWEFDWNWNFNKNLKYLNLSGNKHLRIQTWQRRGDREGPSNELLERLAGFEELNQLRVLGLMDVTTTLAVNIPDDTEDRRVRTSVTLVNQLQYGIADNLGNREYLTMFDLVQPTFRENRDEAIFAMFGRSHASPHNTHISKFLHDNFVSTLAEQLKDLDLSKGESHPDALRRTFLKLNRLTHDHLFAAYSTNASGRKMSQASHRSAGAFLGINAADVAGSTGGTSSIGASGIVAYFRGHHLHVANVGNALAVMSRRGLAHVVSVKHEPFDRNEITRVRAAEGWVSPKGLVNDEADVSRSFGYYHLLPIINARPDVSSLKLSELDEFLIIANNGLWDYVSYQTAVDIARSERADPMIAAQKLRDFAISYGSEGTTMIMVISLVGMFSPRGQEKDHLLQDVELFPPPRRSRKDEVGDNETGRLDPEIQPPVGQVVLAFTDIVNSTRLWDVNATAMRTAVTMHHQLLRRHVRICGGYEVKTEGDAFMVAFTAVSAALLWCSSVQVLLLDEPWPKEILDLPEGREILDDNGTLIARGLSLRMGIHCGTPVCEMDLVSRRMDYYGPMVNRASRVANSAAGGQILLSADAVRELKAEEESLDPQLVTTIDALRSLDLQYVDIGEKKLKGLEIPEVMTAVYPQKLLGRRHVPIAVEQEPSALVTVPEDAVDEPSADELPSEFGGAALSGDECCWTPEQVRELSHLAVRLQTLAGGRVFRPLPVRKGSRAQVIAPADADFDRFLYSDLSALAPSVSDRLSEAELIGVLNYLLLQLELVTESLSSRLRLEEDRSSGGDGVAADVEAIKAALALRAQSGRPPLDPGTLRQVLELVGR</sequence>
<gene>
    <name evidence="1" type="ORF">F5148DRAFT_1211616</name>
</gene>
<dbReference type="Proteomes" id="UP001207468">
    <property type="component" value="Unassembled WGS sequence"/>
</dbReference>
<dbReference type="EMBL" id="JAGFNK010000159">
    <property type="protein sequence ID" value="KAI9463354.1"/>
    <property type="molecule type" value="Genomic_DNA"/>
</dbReference>
<reference evidence="1" key="1">
    <citation type="submission" date="2021-03" db="EMBL/GenBank/DDBJ databases">
        <title>Evolutionary priming and transition to the ectomycorrhizal habit in an iconic lineage of mushroom-forming fungi: is preadaptation a requirement?</title>
        <authorList>
            <consortium name="DOE Joint Genome Institute"/>
            <person name="Looney B.P."/>
            <person name="Miyauchi S."/>
            <person name="Morin E."/>
            <person name="Drula E."/>
            <person name="Courty P.E."/>
            <person name="Chicoki N."/>
            <person name="Fauchery L."/>
            <person name="Kohler A."/>
            <person name="Kuo A."/>
            <person name="LaButti K."/>
            <person name="Pangilinan J."/>
            <person name="Lipzen A."/>
            <person name="Riley R."/>
            <person name="Andreopoulos W."/>
            <person name="He G."/>
            <person name="Johnson J."/>
            <person name="Barry K.W."/>
            <person name="Grigoriev I.V."/>
            <person name="Nagy L."/>
            <person name="Hibbett D."/>
            <person name="Henrissat B."/>
            <person name="Matheny P.B."/>
            <person name="Labbe J."/>
            <person name="Martin A.F."/>
        </authorList>
    </citation>
    <scope>NUCLEOTIDE SEQUENCE</scope>
    <source>
        <strain evidence="1">BPL698</strain>
    </source>
</reference>
<comment type="caution">
    <text evidence="1">The sequence shown here is derived from an EMBL/GenBank/DDBJ whole genome shotgun (WGS) entry which is preliminary data.</text>
</comment>